<evidence type="ECO:0000313" key="1">
    <source>
        <dbReference type="EMBL" id="JAH88375.1"/>
    </source>
</evidence>
<sequence>MWEICESGRNTAETEEHCLEPVCTSEYYMYPLGQCYSPWLLSVL</sequence>
<reference evidence="1" key="2">
    <citation type="journal article" date="2015" name="Fish Shellfish Immunol.">
        <title>Early steps in the European eel (Anguilla anguilla)-Vibrio vulnificus interaction in the gills: Role of the RtxA13 toxin.</title>
        <authorList>
            <person name="Callol A."/>
            <person name="Pajuelo D."/>
            <person name="Ebbesson L."/>
            <person name="Teles M."/>
            <person name="MacKenzie S."/>
            <person name="Amaro C."/>
        </authorList>
    </citation>
    <scope>NUCLEOTIDE SEQUENCE</scope>
</reference>
<name>A0A0E9WFN9_ANGAN</name>
<protein>
    <submittedName>
        <fullName evidence="1">Uncharacterized protein</fullName>
    </submittedName>
</protein>
<accession>A0A0E9WFN9</accession>
<dbReference type="AlphaFoldDB" id="A0A0E9WFN9"/>
<proteinExistence type="predicted"/>
<reference evidence="1" key="1">
    <citation type="submission" date="2014-11" db="EMBL/GenBank/DDBJ databases">
        <authorList>
            <person name="Amaro Gonzalez C."/>
        </authorList>
    </citation>
    <scope>NUCLEOTIDE SEQUENCE</scope>
</reference>
<dbReference type="EMBL" id="GBXM01020202">
    <property type="protein sequence ID" value="JAH88375.1"/>
    <property type="molecule type" value="Transcribed_RNA"/>
</dbReference>
<organism evidence="1">
    <name type="scientific">Anguilla anguilla</name>
    <name type="common">European freshwater eel</name>
    <name type="synonym">Muraena anguilla</name>
    <dbReference type="NCBI Taxonomy" id="7936"/>
    <lineage>
        <taxon>Eukaryota</taxon>
        <taxon>Metazoa</taxon>
        <taxon>Chordata</taxon>
        <taxon>Craniata</taxon>
        <taxon>Vertebrata</taxon>
        <taxon>Euteleostomi</taxon>
        <taxon>Actinopterygii</taxon>
        <taxon>Neopterygii</taxon>
        <taxon>Teleostei</taxon>
        <taxon>Anguilliformes</taxon>
        <taxon>Anguillidae</taxon>
        <taxon>Anguilla</taxon>
    </lineage>
</organism>